<feature type="chain" id="PRO_5043944636" evidence="4">
    <location>
        <begin position="25"/>
        <end position="696"/>
    </location>
</feature>
<sequence>MKLNKCLPLFAAIVIVILLPPSDAGKKKNLFKKVYSSASPINSVPQSTTSRPPSPTNPNPGSSGVTEARLVTLKKSFRLPGTSETHKSVEHRKHDDFPALDGNHARKVDQHARLSPPPQRKSPLPPQTELILSKNPFARLPGARKSSDHVNQPKQPEEFPPLGGSDERLNANRNPALPGSSSHAEAFNKKSLRSPEAQRKFPLQDYPALPGSSHSKNPSSRPSLESLANSQGKSSLNQIPTLPGSSNHGEALSKKTLGSSEAHRKLSLQEYPALPGSSHSTNPSSRPSLESWANSQKKLSLDQFPALRGSSSSLRIPKNPPAGNQSPNPEKKTSLEEYPALGAPRYLKSSLYPVERSNSLILNSQSSAHHPAFVRGSSVDSTKDLRFSSQFDGSMNSPLQKNKNFFGSSSSSLASTSGLGASYHSTSSGSFSSLSVGRNSPGLGRGRKFSDASLVPQFSVAVSDKTCKDDTSPAEQCFNYFTFSLFWPPALGYEYKSNNKAINDNVNIARWSVHGLWPSSYGGMTPENCHKRTSVTFNQYRLEREKGLRASLENKWINICPYKQKECSLVRFWDREFTTHGACAARSPLIGSDIGYFKMAVSLSTSLDMDHLLSNLGLNPGKIMTYGDLVDKISDKIGTTVRVEIVKNRKTNECYLKEIRVCYDLNFHRINCPGKKLLLQEMRELNIRHLDYVPAI</sequence>
<feature type="region of interest" description="Disordered" evidence="3">
    <location>
        <begin position="38"/>
        <end position="259"/>
    </location>
</feature>
<dbReference type="Pfam" id="PF00445">
    <property type="entry name" value="Ribonuclease_T2"/>
    <property type="match status" value="1"/>
</dbReference>
<dbReference type="GO" id="GO:0033897">
    <property type="term" value="F:ribonuclease T2 activity"/>
    <property type="evidence" value="ECO:0007669"/>
    <property type="project" value="InterPro"/>
</dbReference>
<keyword evidence="6" id="KW-1185">Reference proteome</keyword>
<accession>A0AAV7IPL1</accession>
<dbReference type="GO" id="GO:0005576">
    <property type="term" value="C:extracellular region"/>
    <property type="evidence" value="ECO:0007669"/>
    <property type="project" value="TreeGrafter"/>
</dbReference>
<dbReference type="PANTHER" id="PTHR11240">
    <property type="entry name" value="RIBONUCLEASE T2"/>
    <property type="match status" value="1"/>
</dbReference>
<comment type="caution">
    <text evidence="5">The sequence shown here is derived from an EMBL/GenBank/DDBJ whole genome shotgun (WGS) entry which is preliminary data.</text>
</comment>
<dbReference type="PANTHER" id="PTHR11240:SF22">
    <property type="entry name" value="RIBONUCLEASE T2"/>
    <property type="match status" value="1"/>
</dbReference>
<dbReference type="SUPFAM" id="SSF55895">
    <property type="entry name" value="Ribonuclease Rh-like"/>
    <property type="match status" value="1"/>
</dbReference>
<feature type="compositionally biased region" description="Low complexity" evidence="3">
    <location>
        <begin position="275"/>
        <end position="288"/>
    </location>
</feature>
<dbReference type="GO" id="GO:0006401">
    <property type="term" value="P:RNA catabolic process"/>
    <property type="evidence" value="ECO:0007669"/>
    <property type="project" value="TreeGrafter"/>
</dbReference>
<dbReference type="PROSITE" id="PS00530">
    <property type="entry name" value="RNASE_T2_1"/>
    <property type="match status" value="1"/>
</dbReference>
<name>A0AAV7IPL1_COTGL</name>
<protein>
    <submittedName>
        <fullName evidence="5">Uncharacterized protein</fullName>
    </submittedName>
</protein>
<dbReference type="EMBL" id="JAHXZJ010001119">
    <property type="protein sequence ID" value="KAH0554625.1"/>
    <property type="molecule type" value="Genomic_DNA"/>
</dbReference>
<dbReference type="InterPro" id="IPR018188">
    <property type="entry name" value="RNase_T2_His_AS_1"/>
</dbReference>
<feature type="signal peptide" evidence="4">
    <location>
        <begin position="1"/>
        <end position="24"/>
    </location>
</feature>
<feature type="compositionally biased region" description="Basic and acidic residues" evidence="3">
    <location>
        <begin position="84"/>
        <end position="112"/>
    </location>
</feature>
<dbReference type="Gene3D" id="3.90.730.10">
    <property type="entry name" value="Ribonuclease T2-like"/>
    <property type="match status" value="1"/>
</dbReference>
<feature type="region of interest" description="Disordered" evidence="3">
    <location>
        <begin position="272"/>
        <end position="295"/>
    </location>
</feature>
<dbReference type="InterPro" id="IPR001568">
    <property type="entry name" value="RNase_T2-like"/>
</dbReference>
<evidence type="ECO:0000313" key="5">
    <source>
        <dbReference type="EMBL" id="KAH0554625.1"/>
    </source>
</evidence>
<evidence type="ECO:0000313" key="6">
    <source>
        <dbReference type="Proteomes" id="UP000826195"/>
    </source>
</evidence>
<keyword evidence="4" id="KW-0732">Signal</keyword>
<reference evidence="5 6" key="1">
    <citation type="journal article" date="2021" name="J. Hered.">
        <title>A chromosome-level genome assembly of the parasitoid wasp, Cotesia glomerata (Hymenoptera: Braconidae).</title>
        <authorList>
            <person name="Pinto B.J."/>
            <person name="Weis J.J."/>
            <person name="Gamble T."/>
            <person name="Ode P.J."/>
            <person name="Paul R."/>
            <person name="Zaspel J.M."/>
        </authorList>
    </citation>
    <scope>NUCLEOTIDE SEQUENCE [LARGE SCALE GENOMIC DNA]</scope>
    <source>
        <strain evidence="5">CgM1</strain>
    </source>
</reference>
<evidence type="ECO:0000256" key="3">
    <source>
        <dbReference type="SAM" id="MobiDB-lite"/>
    </source>
</evidence>
<organism evidence="5 6">
    <name type="scientific">Cotesia glomerata</name>
    <name type="common">Lepidopteran parasitic wasp</name>
    <name type="synonym">Apanteles glomeratus</name>
    <dbReference type="NCBI Taxonomy" id="32391"/>
    <lineage>
        <taxon>Eukaryota</taxon>
        <taxon>Metazoa</taxon>
        <taxon>Ecdysozoa</taxon>
        <taxon>Arthropoda</taxon>
        <taxon>Hexapoda</taxon>
        <taxon>Insecta</taxon>
        <taxon>Pterygota</taxon>
        <taxon>Neoptera</taxon>
        <taxon>Endopterygota</taxon>
        <taxon>Hymenoptera</taxon>
        <taxon>Apocrita</taxon>
        <taxon>Ichneumonoidea</taxon>
        <taxon>Braconidae</taxon>
        <taxon>Microgastrinae</taxon>
        <taxon>Cotesia</taxon>
    </lineage>
</organism>
<feature type="compositionally biased region" description="Low complexity" evidence="3">
    <location>
        <begin position="210"/>
        <end position="223"/>
    </location>
</feature>
<comment type="similarity">
    <text evidence="1 2">Belongs to the RNase T2 family.</text>
</comment>
<dbReference type="InterPro" id="IPR036430">
    <property type="entry name" value="RNase_T2-like_sf"/>
</dbReference>
<proteinExistence type="inferred from homology"/>
<feature type="compositionally biased region" description="Polar residues" evidence="3">
    <location>
        <begin position="226"/>
        <end position="248"/>
    </location>
</feature>
<dbReference type="Proteomes" id="UP000826195">
    <property type="component" value="Unassembled WGS sequence"/>
</dbReference>
<gene>
    <name evidence="5" type="ORF">KQX54_011956</name>
</gene>
<evidence type="ECO:0000256" key="1">
    <source>
        <dbReference type="ARBA" id="ARBA00007469"/>
    </source>
</evidence>
<dbReference type="GO" id="GO:0003723">
    <property type="term" value="F:RNA binding"/>
    <property type="evidence" value="ECO:0007669"/>
    <property type="project" value="InterPro"/>
</dbReference>
<feature type="compositionally biased region" description="Pro residues" evidence="3">
    <location>
        <begin position="115"/>
        <end position="126"/>
    </location>
</feature>
<feature type="region of interest" description="Disordered" evidence="3">
    <location>
        <begin position="309"/>
        <end position="333"/>
    </location>
</feature>
<evidence type="ECO:0000256" key="4">
    <source>
        <dbReference type="SAM" id="SignalP"/>
    </source>
</evidence>
<dbReference type="AlphaFoldDB" id="A0AAV7IPL1"/>
<evidence type="ECO:0000256" key="2">
    <source>
        <dbReference type="RuleBase" id="RU004328"/>
    </source>
</evidence>